<dbReference type="HAMAP" id="MF_00376">
    <property type="entry name" value="Dephospho_CoA_kinase"/>
    <property type="match status" value="1"/>
</dbReference>
<proteinExistence type="inferred from homology"/>
<dbReference type="SUPFAM" id="SSF52540">
    <property type="entry name" value="P-loop containing nucleoside triphosphate hydrolases"/>
    <property type="match status" value="1"/>
</dbReference>
<keyword evidence="3" id="KW-0963">Cytoplasm</keyword>
<evidence type="ECO:0000256" key="4">
    <source>
        <dbReference type="NCBIfam" id="TIGR00152"/>
    </source>
</evidence>
<dbReference type="PANTHER" id="PTHR10695">
    <property type="entry name" value="DEPHOSPHO-COA KINASE-RELATED"/>
    <property type="match status" value="1"/>
</dbReference>
<evidence type="ECO:0000256" key="2">
    <source>
        <dbReference type="ARBA" id="ARBA00022840"/>
    </source>
</evidence>
<keyword evidence="6" id="KW-1185">Reference proteome</keyword>
<comment type="similarity">
    <text evidence="3">Belongs to the CoaE family.</text>
</comment>
<comment type="function">
    <text evidence="3">Catalyzes the phosphorylation of the 3'-hydroxyl group of dephosphocoenzyme A to form coenzyme A.</text>
</comment>
<dbReference type="PROSITE" id="PS51219">
    <property type="entry name" value="DPCK"/>
    <property type="match status" value="1"/>
</dbReference>
<name>A0ABT1Y5Y2_9FIRM</name>
<comment type="subcellular location">
    <subcellularLocation>
        <location evidence="3">Cytoplasm</location>
    </subcellularLocation>
</comment>
<dbReference type="Pfam" id="PF01121">
    <property type="entry name" value="CoaE"/>
    <property type="match status" value="1"/>
</dbReference>
<keyword evidence="5" id="KW-0378">Hydrolase</keyword>
<dbReference type="InterPro" id="IPR001977">
    <property type="entry name" value="Depp_CoAkinase"/>
</dbReference>
<evidence type="ECO:0000313" key="6">
    <source>
        <dbReference type="Proteomes" id="UP001524944"/>
    </source>
</evidence>
<keyword evidence="3 5" id="KW-0808">Transferase</keyword>
<dbReference type="GO" id="GO:0016787">
    <property type="term" value="F:hydrolase activity"/>
    <property type="evidence" value="ECO:0007669"/>
    <property type="project" value="UniProtKB-KW"/>
</dbReference>
<keyword evidence="3 5" id="KW-0418">Kinase</keyword>
<reference evidence="5 6" key="1">
    <citation type="submission" date="2022-08" db="EMBL/GenBank/DDBJ databases">
        <title>Proteogenomics of the novel Dehalobacterium formicoaceticum strain EZ94 highlights a key role of methyltransferases during anaerobic dichloromethane degradation.</title>
        <authorList>
            <person name="Wasmund K."/>
        </authorList>
    </citation>
    <scope>NUCLEOTIDE SEQUENCE [LARGE SCALE GENOMIC DNA]</scope>
    <source>
        <strain evidence="5 6">EZ94</strain>
    </source>
</reference>
<dbReference type="CDD" id="cd02022">
    <property type="entry name" value="DPCK"/>
    <property type="match status" value="1"/>
</dbReference>
<comment type="catalytic activity">
    <reaction evidence="3">
        <text>3'-dephospho-CoA + ATP = ADP + CoA + H(+)</text>
        <dbReference type="Rhea" id="RHEA:18245"/>
        <dbReference type="ChEBI" id="CHEBI:15378"/>
        <dbReference type="ChEBI" id="CHEBI:30616"/>
        <dbReference type="ChEBI" id="CHEBI:57287"/>
        <dbReference type="ChEBI" id="CHEBI:57328"/>
        <dbReference type="ChEBI" id="CHEBI:456216"/>
        <dbReference type="EC" id="2.7.1.24"/>
    </reaction>
</comment>
<comment type="pathway">
    <text evidence="3">Cofactor biosynthesis; coenzyme A biosynthesis; CoA from (R)-pantothenate: step 5/5.</text>
</comment>
<evidence type="ECO:0000256" key="3">
    <source>
        <dbReference type="HAMAP-Rule" id="MF_00376"/>
    </source>
</evidence>
<dbReference type="Proteomes" id="UP001524944">
    <property type="component" value="Unassembled WGS sequence"/>
</dbReference>
<dbReference type="Gene3D" id="3.40.50.300">
    <property type="entry name" value="P-loop containing nucleotide triphosphate hydrolases"/>
    <property type="match status" value="1"/>
</dbReference>
<dbReference type="EMBL" id="JANPWE010000006">
    <property type="protein sequence ID" value="MCR6546288.1"/>
    <property type="molecule type" value="Genomic_DNA"/>
</dbReference>
<keyword evidence="3" id="KW-0173">Coenzyme A biosynthesis</keyword>
<comment type="caution">
    <text evidence="5">The sequence shown here is derived from an EMBL/GenBank/DDBJ whole genome shotgun (WGS) entry which is preliminary data.</text>
</comment>
<dbReference type="PANTHER" id="PTHR10695:SF46">
    <property type="entry name" value="BIFUNCTIONAL COENZYME A SYNTHASE-RELATED"/>
    <property type="match status" value="1"/>
</dbReference>
<organism evidence="5 6">
    <name type="scientific">Dehalobacterium formicoaceticum</name>
    <dbReference type="NCBI Taxonomy" id="51515"/>
    <lineage>
        <taxon>Bacteria</taxon>
        <taxon>Bacillati</taxon>
        <taxon>Bacillota</taxon>
        <taxon>Clostridia</taxon>
        <taxon>Eubacteriales</taxon>
        <taxon>Peptococcaceae</taxon>
        <taxon>Dehalobacterium</taxon>
    </lineage>
</organism>
<dbReference type="NCBIfam" id="TIGR00152">
    <property type="entry name" value="dephospho-CoA kinase"/>
    <property type="match status" value="1"/>
</dbReference>
<accession>A0ABT1Y5Y2</accession>
<dbReference type="GO" id="GO:0004140">
    <property type="term" value="F:dephospho-CoA kinase activity"/>
    <property type="evidence" value="ECO:0007669"/>
    <property type="project" value="UniProtKB-EC"/>
</dbReference>
<gene>
    <name evidence="3 5" type="primary">coaE</name>
    <name evidence="5" type="ORF">NVS47_12325</name>
</gene>
<dbReference type="InterPro" id="IPR027417">
    <property type="entry name" value="P-loop_NTPase"/>
</dbReference>
<sequence>MILLKIIGLTGGIASGKSTVTAYLRELGVKVIDADQIAREVVCPGQPAYQKIVAEFGGDILLPDGELNREKLGSIIFQNPLARKKLDQITHPAIFREMDKQIEEFKVQKPDGVVVLDIPLLIETEMQKKVDEVWLTFLPEELQLQRLMERDGLTRSEAAKRLSSQMPLKEKIKFAHRVIDTSGILLDTKKQAGDCWQKINQGK</sequence>
<feature type="binding site" evidence="3">
    <location>
        <begin position="14"/>
        <end position="19"/>
    </location>
    <ligand>
        <name>ATP</name>
        <dbReference type="ChEBI" id="CHEBI:30616"/>
    </ligand>
</feature>
<evidence type="ECO:0000256" key="1">
    <source>
        <dbReference type="ARBA" id="ARBA00022741"/>
    </source>
</evidence>
<protein>
    <recommendedName>
        <fullName evidence="3 4">Dephospho-CoA kinase</fullName>
        <ecNumber evidence="3 4">2.7.1.24</ecNumber>
    </recommendedName>
    <alternativeName>
        <fullName evidence="3">Dephosphocoenzyme A kinase</fullName>
    </alternativeName>
</protein>
<dbReference type="EC" id="2.7.1.24" evidence="3 4"/>
<evidence type="ECO:0000313" key="5">
    <source>
        <dbReference type="EMBL" id="MCR6546288.1"/>
    </source>
</evidence>
<keyword evidence="1 3" id="KW-0547">Nucleotide-binding</keyword>
<keyword evidence="2 3" id="KW-0067">ATP-binding</keyword>